<evidence type="ECO:0000313" key="1">
    <source>
        <dbReference type="Proteomes" id="UP000887565"/>
    </source>
</evidence>
<proteinExistence type="predicted"/>
<dbReference type="Proteomes" id="UP000887565">
    <property type="component" value="Unplaced"/>
</dbReference>
<accession>A0A915KM13</accession>
<evidence type="ECO:0000313" key="2">
    <source>
        <dbReference type="WBParaSite" id="nRc.2.0.1.t39468-RA"/>
    </source>
</evidence>
<organism evidence="1 2">
    <name type="scientific">Romanomermis culicivorax</name>
    <name type="common">Nematode worm</name>
    <dbReference type="NCBI Taxonomy" id="13658"/>
    <lineage>
        <taxon>Eukaryota</taxon>
        <taxon>Metazoa</taxon>
        <taxon>Ecdysozoa</taxon>
        <taxon>Nematoda</taxon>
        <taxon>Enoplea</taxon>
        <taxon>Dorylaimia</taxon>
        <taxon>Mermithida</taxon>
        <taxon>Mermithoidea</taxon>
        <taxon>Mermithidae</taxon>
        <taxon>Romanomermis</taxon>
    </lineage>
</organism>
<reference evidence="2" key="1">
    <citation type="submission" date="2022-11" db="UniProtKB">
        <authorList>
            <consortium name="WormBaseParasite"/>
        </authorList>
    </citation>
    <scope>IDENTIFICATION</scope>
</reference>
<sequence length="117" mass="12932">MQLQPIQLRIFNLLHIFGIFLQQKKVHGERRLCNITPSTVGYGTHYSTTLENVGFNTPSVCPGVLRTSNFKFPNSTISPGFTKTSALQLLDSAIKLLQPGKSCFNLPLPVTPVLGYI</sequence>
<dbReference type="AlphaFoldDB" id="A0A915KM13"/>
<protein>
    <submittedName>
        <fullName evidence="2">Uncharacterized protein</fullName>
    </submittedName>
</protein>
<dbReference type="WBParaSite" id="nRc.2.0.1.t39468-RA">
    <property type="protein sequence ID" value="nRc.2.0.1.t39468-RA"/>
    <property type="gene ID" value="nRc.2.0.1.g39468"/>
</dbReference>
<keyword evidence="1" id="KW-1185">Reference proteome</keyword>
<name>A0A915KM13_ROMCU</name>